<sequence>MQELPKDIYEKVTALSEEGDALVEAGDDAGAIAVWRAAFALLPQPQDQWEAATWLLASIGEAQANMGDDEEALATFERAAKTEDGVSNPFVQIMLGALLFDLGRDDEATEPLLKAYMMEGDEIFEDFGLQYLEHLQERGLIEES</sequence>
<dbReference type="Gene3D" id="1.25.40.10">
    <property type="entry name" value="Tetratricopeptide repeat domain"/>
    <property type="match status" value="1"/>
</dbReference>
<organism evidence="1 2">
    <name type="scientific">Limoniibacter endophyticus</name>
    <dbReference type="NCBI Taxonomy" id="1565040"/>
    <lineage>
        <taxon>Bacteria</taxon>
        <taxon>Pseudomonadati</taxon>
        <taxon>Pseudomonadota</taxon>
        <taxon>Alphaproteobacteria</taxon>
        <taxon>Hyphomicrobiales</taxon>
        <taxon>Bartonellaceae</taxon>
        <taxon>Limoniibacter</taxon>
    </lineage>
</organism>
<reference evidence="1" key="2">
    <citation type="submission" date="2020-09" db="EMBL/GenBank/DDBJ databases">
        <authorList>
            <person name="Sun Q."/>
            <person name="Kim S."/>
        </authorList>
    </citation>
    <scope>NUCLEOTIDE SEQUENCE</scope>
    <source>
        <strain evidence="1">KCTC 42097</strain>
    </source>
</reference>
<dbReference type="EMBL" id="BMZO01000004">
    <property type="protein sequence ID" value="GHC69457.1"/>
    <property type="molecule type" value="Genomic_DNA"/>
</dbReference>
<accession>A0A8J3GH43</accession>
<dbReference type="InterPro" id="IPR011990">
    <property type="entry name" value="TPR-like_helical_dom_sf"/>
</dbReference>
<keyword evidence="2" id="KW-1185">Reference proteome</keyword>
<evidence type="ECO:0008006" key="3">
    <source>
        <dbReference type="Google" id="ProtNLM"/>
    </source>
</evidence>
<name>A0A8J3GH43_9HYPH</name>
<proteinExistence type="predicted"/>
<gene>
    <name evidence="1" type="ORF">GCM10010136_15320</name>
</gene>
<dbReference type="RefSeq" id="WP_189489398.1">
    <property type="nucleotide sequence ID" value="NZ_BMZO01000004.1"/>
</dbReference>
<evidence type="ECO:0000313" key="2">
    <source>
        <dbReference type="Proteomes" id="UP000641137"/>
    </source>
</evidence>
<dbReference type="SUPFAM" id="SSF48452">
    <property type="entry name" value="TPR-like"/>
    <property type="match status" value="1"/>
</dbReference>
<evidence type="ECO:0000313" key="1">
    <source>
        <dbReference type="EMBL" id="GHC69457.1"/>
    </source>
</evidence>
<comment type="caution">
    <text evidence="1">The sequence shown here is derived from an EMBL/GenBank/DDBJ whole genome shotgun (WGS) entry which is preliminary data.</text>
</comment>
<dbReference type="Proteomes" id="UP000641137">
    <property type="component" value="Unassembled WGS sequence"/>
</dbReference>
<dbReference type="AlphaFoldDB" id="A0A8J3GH43"/>
<protein>
    <recommendedName>
        <fullName evidence="3">Tetratricopeptide repeat protein</fullName>
    </recommendedName>
</protein>
<reference evidence="1" key="1">
    <citation type="journal article" date="2014" name="Int. J. Syst. Evol. Microbiol.">
        <title>Complete genome sequence of Corynebacterium casei LMG S-19264T (=DSM 44701T), isolated from a smear-ripened cheese.</title>
        <authorList>
            <consortium name="US DOE Joint Genome Institute (JGI-PGF)"/>
            <person name="Walter F."/>
            <person name="Albersmeier A."/>
            <person name="Kalinowski J."/>
            <person name="Ruckert C."/>
        </authorList>
    </citation>
    <scope>NUCLEOTIDE SEQUENCE</scope>
    <source>
        <strain evidence="1">KCTC 42097</strain>
    </source>
</reference>